<evidence type="ECO:0000259" key="2">
    <source>
        <dbReference type="Pfam" id="PF02517"/>
    </source>
</evidence>
<dbReference type="AlphaFoldDB" id="A0A5S5BW88"/>
<protein>
    <submittedName>
        <fullName evidence="3">Membrane protease YdiL (CAAX protease family)</fullName>
    </submittedName>
</protein>
<evidence type="ECO:0000256" key="1">
    <source>
        <dbReference type="SAM" id="Phobius"/>
    </source>
</evidence>
<gene>
    <name evidence="3" type="ORF">BCM02_110249</name>
</gene>
<proteinExistence type="predicted"/>
<reference evidence="3 4" key="1">
    <citation type="submission" date="2019-07" db="EMBL/GenBank/DDBJ databases">
        <title>Genomic Encyclopedia of Type Strains, Phase III (KMG-III): the genomes of soil and plant-associated and newly described type strains.</title>
        <authorList>
            <person name="Whitman W."/>
        </authorList>
    </citation>
    <scope>NUCLEOTIDE SEQUENCE [LARGE SCALE GENOMIC DNA]</scope>
    <source>
        <strain evidence="3 4">BL24</strain>
    </source>
</reference>
<comment type="caution">
    <text evidence="3">The sequence shown here is derived from an EMBL/GenBank/DDBJ whole genome shotgun (WGS) entry which is preliminary data.</text>
</comment>
<dbReference type="GO" id="GO:0004175">
    <property type="term" value="F:endopeptidase activity"/>
    <property type="evidence" value="ECO:0007669"/>
    <property type="project" value="UniProtKB-ARBA"/>
</dbReference>
<feature type="domain" description="CAAX prenyl protease 2/Lysostaphin resistance protein A-like" evidence="2">
    <location>
        <begin position="400"/>
        <end position="492"/>
    </location>
</feature>
<dbReference type="GO" id="GO:0006508">
    <property type="term" value="P:proteolysis"/>
    <property type="evidence" value="ECO:0007669"/>
    <property type="project" value="UniProtKB-KW"/>
</dbReference>
<evidence type="ECO:0000313" key="3">
    <source>
        <dbReference type="EMBL" id="TYP71297.1"/>
    </source>
</evidence>
<sequence>MNRIEVTLNWKRYSWLAAVSAIIYVLVQIVPATAGAFFGTGSEQVIAKSEAERRAAAFLTEQFGQTPNSAHAYHQSDKLLYGYLAKEKLMDDYGDRYDRDFPTDTYQVTSTLSGGDGGDLYVYIHMESGKVVGWHKPHAADAGLPEPEQRIAAAVEFAIEQGFKRDSLKAQKQLTREGDVRLDVAGEAIGEAKLSLLIGTESNGNGGILVTRYSPAFQVPADYETYVDKQDSLASSLSLFGSTLMSLVLFILAVIYAALYRKHTSFVRGWLLAAIFLGFYLINNFNMTDGLAASFGEMENARTVALVGMVIQSFITVVMAASVYFSLVGGDGLWRSMGWQLWPRSREQGYGEHMWNSMKLGYLLAFILLAVQTVILLILENATDAWSTTDVMQSPYNFGAPWLFPLLAWCAAISEEAVFRFFAIGLLKKWLRSTFVAALIPTVIWALGHVTYAIYPSTTRLIELTLLGLLFSYFFLRFGLAAVIFAHAIFDSVMMAISLMFLGQPVNIALGIFYIVLPIGVAAVLRRMGARKGRKPPLTVPPSTLQ</sequence>
<dbReference type="Pfam" id="PF02517">
    <property type="entry name" value="Rce1-like"/>
    <property type="match status" value="1"/>
</dbReference>
<dbReference type="Proteomes" id="UP000323257">
    <property type="component" value="Unassembled WGS sequence"/>
</dbReference>
<evidence type="ECO:0000313" key="4">
    <source>
        <dbReference type="Proteomes" id="UP000323257"/>
    </source>
</evidence>
<dbReference type="RefSeq" id="WP_148931948.1">
    <property type="nucleotide sequence ID" value="NZ_VNHS01000010.1"/>
</dbReference>
<feature type="transmembrane region" description="Helical" evidence="1">
    <location>
        <begin position="435"/>
        <end position="455"/>
    </location>
</feature>
<dbReference type="OrthoDB" id="2675631at2"/>
<organism evidence="3 4">
    <name type="scientific">Paenibacillus methanolicus</name>
    <dbReference type="NCBI Taxonomy" id="582686"/>
    <lineage>
        <taxon>Bacteria</taxon>
        <taxon>Bacillati</taxon>
        <taxon>Bacillota</taxon>
        <taxon>Bacilli</taxon>
        <taxon>Bacillales</taxon>
        <taxon>Paenibacillaceae</taxon>
        <taxon>Paenibacillus</taxon>
    </lineage>
</organism>
<feature type="transmembrane region" description="Helical" evidence="1">
    <location>
        <begin position="237"/>
        <end position="259"/>
    </location>
</feature>
<feature type="transmembrane region" description="Helical" evidence="1">
    <location>
        <begin position="12"/>
        <end position="38"/>
    </location>
</feature>
<accession>A0A5S5BW88</accession>
<keyword evidence="4" id="KW-1185">Reference proteome</keyword>
<feature type="transmembrane region" description="Helical" evidence="1">
    <location>
        <begin position="266"/>
        <end position="283"/>
    </location>
</feature>
<dbReference type="InterPro" id="IPR003675">
    <property type="entry name" value="Rce1/LyrA-like_dom"/>
</dbReference>
<feature type="transmembrane region" description="Helical" evidence="1">
    <location>
        <begin position="508"/>
        <end position="525"/>
    </location>
</feature>
<feature type="transmembrane region" description="Helical" evidence="1">
    <location>
        <begin position="360"/>
        <end position="379"/>
    </location>
</feature>
<name>A0A5S5BW88_9BACL</name>
<keyword evidence="3" id="KW-0645">Protease</keyword>
<keyword evidence="3" id="KW-0378">Hydrolase</keyword>
<keyword evidence="1" id="KW-0812">Transmembrane</keyword>
<dbReference type="GO" id="GO:0080120">
    <property type="term" value="P:CAAX-box protein maturation"/>
    <property type="evidence" value="ECO:0007669"/>
    <property type="project" value="UniProtKB-ARBA"/>
</dbReference>
<feature type="transmembrane region" description="Helical" evidence="1">
    <location>
        <begin position="303"/>
        <end position="327"/>
    </location>
</feature>
<dbReference type="EMBL" id="VNHS01000010">
    <property type="protein sequence ID" value="TYP71297.1"/>
    <property type="molecule type" value="Genomic_DNA"/>
</dbReference>
<keyword evidence="1" id="KW-1133">Transmembrane helix</keyword>
<keyword evidence="1" id="KW-0472">Membrane</keyword>